<evidence type="ECO:0000256" key="3">
    <source>
        <dbReference type="ARBA" id="ARBA00022448"/>
    </source>
</evidence>
<evidence type="ECO:0000256" key="10">
    <source>
        <dbReference type="ARBA" id="ARBA00023136"/>
    </source>
</evidence>
<comment type="function">
    <text evidence="14">Required for disulfide bond formation in some periplasmic proteins. Acts by oxidizing the DsbA protein.</text>
</comment>
<reference evidence="16 17" key="1">
    <citation type="submission" date="2023-07" db="EMBL/GenBank/DDBJ databases">
        <title>Identification of four novel Pseudomonas species associated with bacterial leaf spot of cucurbits.</title>
        <authorList>
            <person name="Fullem K.R."/>
        </authorList>
    </citation>
    <scope>NUCLEOTIDE SEQUENCE [LARGE SCALE GENOMIC DNA]</scope>
    <source>
        <strain evidence="16 17">KFB 138</strain>
    </source>
</reference>
<feature type="disulfide bond" description="Redox-active" evidence="14">
    <location>
        <begin position="36"/>
        <end position="39"/>
    </location>
</feature>
<feature type="topological domain" description="Cytoplasmic" evidence="14">
    <location>
        <begin position="62"/>
        <end position="67"/>
    </location>
</feature>
<dbReference type="EMBL" id="JAUQOO010000002">
    <property type="protein sequence ID" value="MDO7925786.1"/>
    <property type="molecule type" value="Genomic_DNA"/>
</dbReference>
<evidence type="ECO:0000256" key="11">
    <source>
        <dbReference type="ARBA" id="ARBA00023157"/>
    </source>
</evidence>
<keyword evidence="17" id="KW-1185">Reference proteome</keyword>
<feature type="transmembrane region" description="Helical" evidence="15">
    <location>
        <begin position="143"/>
        <end position="163"/>
    </location>
</feature>
<evidence type="ECO:0000256" key="4">
    <source>
        <dbReference type="ARBA" id="ARBA00022475"/>
    </source>
</evidence>
<organism evidence="16 17">
    <name type="scientific">Pseudomonas serbiensis</name>
    <dbReference type="NCBI Taxonomy" id="3064350"/>
    <lineage>
        <taxon>Bacteria</taxon>
        <taxon>Pseudomonadati</taxon>
        <taxon>Pseudomonadota</taxon>
        <taxon>Gammaproteobacteria</taxon>
        <taxon>Pseudomonadales</taxon>
        <taxon>Pseudomonadaceae</taxon>
        <taxon>Pseudomonas</taxon>
    </lineage>
</organism>
<comment type="caution">
    <text evidence="16">The sequence shown here is derived from an EMBL/GenBank/DDBJ whole genome shotgun (WGS) entry which is preliminary data.</text>
</comment>
<evidence type="ECO:0000313" key="17">
    <source>
        <dbReference type="Proteomes" id="UP001223016"/>
    </source>
</evidence>
<comment type="similarity">
    <text evidence="2 14">Belongs to the DsbB family.</text>
</comment>
<feature type="topological domain" description="Cytoplasmic" evidence="14">
    <location>
        <begin position="1"/>
        <end position="9"/>
    </location>
</feature>
<protein>
    <recommendedName>
        <fullName evidence="14">Disulfide bond formation protein B</fullName>
    </recommendedName>
    <alternativeName>
        <fullName evidence="14">Disulfide oxidoreductase</fullName>
    </alternativeName>
</protein>
<evidence type="ECO:0000256" key="2">
    <source>
        <dbReference type="ARBA" id="ARBA00008823"/>
    </source>
</evidence>
<accession>A0ABT9CJY1</accession>
<keyword evidence="3 14" id="KW-0813">Transport</keyword>
<evidence type="ECO:0000256" key="15">
    <source>
        <dbReference type="SAM" id="Phobius"/>
    </source>
</evidence>
<evidence type="ECO:0000256" key="14">
    <source>
        <dbReference type="HAMAP-Rule" id="MF_00286"/>
    </source>
</evidence>
<evidence type="ECO:0000256" key="12">
    <source>
        <dbReference type="ARBA" id="ARBA00023186"/>
    </source>
</evidence>
<dbReference type="RefSeq" id="WP_304574132.1">
    <property type="nucleotide sequence ID" value="NZ_JAUQOO010000002.1"/>
</dbReference>
<keyword evidence="6 14" id="KW-0812">Transmembrane</keyword>
<keyword evidence="7 14" id="KW-0249">Electron transport</keyword>
<sequence length="175" mass="19278">MYLARTRSLFFLAFIASALIIGTTIYLQRAFGLLPCILCLLQRTIIVACGLLCLVAAVHGPQETGWRRYCLALLLLSLTGVLVAGVQIWLQTASAEELGSIIGRHEYVINALSLEGVGERLRNDTYLCAEINWSLFGITLPEWSLLAFVILSLLALYPIFSGLHRWMSTGGGRGY</sequence>
<feature type="transmembrane region" description="Helical" evidence="15">
    <location>
        <begin position="9"/>
        <end position="26"/>
    </location>
</feature>
<dbReference type="InterPro" id="IPR050183">
    <property type="entry name" value="DsbB"/>
</dbReference>
<comment type="caution">
    <text evidence="14">Lacks conserved residue(s) required for the propagation of feature annotation.</text>
</comment>
<feature type="transmembrane region" description="Helical" evidence="15">
    <location>
        <begin position="32"/>
        <end position="57"/>
    </location>
</feature>
<dbReference type="PANTHER" id="PTHR36570">
    <property type="entry name" value="DISULFIDE BOND FORMATION PROTEIN B"/>
    <property type="match status" value="1"/>
</dbReference>
<keyword evidence="4 14" id="KW-1003">Cell membrane</keyword>
<evidence type="ECO:0000313" key="16">
    <source>
        <dbReference type="EMBL" id="MDO7925786.1"/>
    </source>
</evidence>
<evidence type="ECO:0000256" key="13">
    <source>
        <dbReference type="ARBA" id="ARBA00023284"/>
    </source>
</evidence>
<evidence type="ECO:0000256" key="1">
    <source>
        <dbReference type="ARBA" id="ARBA00004429"/>
    </source>
</evidence>
<dbReference type="InterPro" id="IPR023380">
    <property type="entry name" value="DsbB-like_sf"/>
</dbReference>
<feature type="topological domain" description="Periplasmic" evidence="14">
    <location>
        <begin position="27"/>
        <end position="44"/>
    </location>
</feature>
<dbReference type="PANTHER" id="PTHR36570:SF3">
    <property type="entry name" value="DISULFIDE BOND FORMATION PROTEIN B"/>
    <property type="match status" value="1"/>
</dbReference>
<evidence type="ECO:0000256" key="8">
    <source>
        <dbReference type="ARBA" id="ARBA00022989"/>
    </source>
</evidence>
<keyword evidence="5" id="KW-0997">Cell inner membrane</keyword>
<evidence type="ECO:0000256" key="6">
    <source>
        <dbReference type="ARBA" id="ARBA00022692"/>
    </source>
</evidence>
<proteinExistence type="inferred from homology"/>
<dbReference type="Proteomes" id="UP001223016">
    <property type="component" value="Unassembled WGS sequence"/>
</dbReference>
<keyword evidence="13 14" id="KW-0676">Redox-active center</keyword>
<evidence type="ECO:0000256" key="7">
    <source>
        <dbReference type="ARBA" id="ARBA00022982"/>
    </source>
</evidence>
<dbReference type="InterPro" id="IPR022920">
    <property type="entry name" value="Disulphide_bond_form_DsbB"/>
</dbReference>
<gene>
    <name evidence="14" type="primary">dsbB</name>
    <name evidence="16" type="ORF">Q6A51_03295</name>
</gene>
<feature type="transmembrane region" description="Helical" evidence="15">
    <location>
        <begin position="69"/>
        <end position="90"/>
    </location>
</feature>
<dbReference type="SUPFAM" id="SSF158442">
    <property type="entry name" value="DsbB-like"/>
    <property type="match status" value="1"/>
</dbReference>
<name>A0ABT9CJY1_9PSED</name>
<dbReference type="InterPro" id="IPR003752">
    <property type="entry name" value="DiS_bond_form_DsbB/BdbC"/>
</dbReference>
<keyword evidence="9 14" id="KW-0560">Oxidoreductase</keyword>
<keyword evidence="10 14" id="KW-0472">Membrane</keyword>
<keyword evidence="12 14" id="KW-0143">Chaperone</keyword>
<keyword evidence="8 14" id="KW-1133">Transmembrane helix</keyword>
<dbReference type="Pfam" id="PF02600">
    <property type="entry name" value="DsbB"/>
    <property type="match status" value="1"/>
</dbReference>
<comment type="subcellular location">
    <subcellularLocation>
        <location evidence="1">Cell inner membrane</location>
        <topology evidence="1">Multi-pass membrane protein</topology>
    </subcellularLocation>
    <subcellularLocation>
        <location evidence="14">Cell membrane</location>
        <topology evidence="14">Multi-pass membrane protein</topology>
    </subcellularLocation>
</comment>
<evidence type="ECO:0000256" key="9">
    <source>
        <dbReference type="ARBA" id="ARBA00023002"/>
    </source>
</evidence>
<evidence type="ECO:0000256" key="5">
    <source>
        <dbReference type="ARBA" id="ARBA00022519"/>
    </source>
</evidence>
<dbReference type="Gene3D" id="1.20.1550.10">
    <property type="entry name" value="DsbB-like"/>
    <property type="match status" value="1"/>
</dbReference>
<feature type="topological domain" description="Cytoplasmic" evidence="14">
    <location>
        <begin position="162"/>
        <end position="175"/>
    </location>
</feature>
<keyword evidence="11 14" id="KW-1015">Disulfide bond</keyword>
<dbReference type="HAMAP" id="MF_00286">
    <property type="entry name" value="DsbB"/>
    <property type="match status" value="1"/>
</dbReference>